<reference evidence="5" key="1">
    <citation type="submission" date="2020-05" db="EMBL/GenBank/DDBJ databases">
        <authorList>
            <person name="Chiriac C."/>
            <person name="Salcher M."/>
            <person name="Ghai R."/>
            <person name="Kavagutti S V."/>
        </authorList>
    </citation>
    <scope>NUCLEOTIDE SEQUENCE</scope>
</reference>
<evidence type="ECO:0000259" key="4">
    <source>
        <dbReference type="PROSITE" id="PS50949"/>
    </source>
</evidence>
<evidence type="ECO:0000256" key="3">
    <source>
        <dbReference type="ARBA" id="ARBA00023163"/>
    </source>
</evidence>
<protein>
    <submittedName>
        <fullName evidence="5">Unannotated protein</fullName>
    </submittedName>
</protein>
<dbReference type="PANTHER" id="PTHR44846:SF1">
    <property type="entry name" value="MANNOSYL-D-GLYCERATE TRANSPORT_METABOLISM SYSTEM REPRESSOR MNGR-RELATED"/>
    <property type="match status" value="1"/>
</dbReference>
<dbReference type="GO" id="GO:0045892">
    <property type="term" value="P:negative regulation of DNA-templated transcription"/>
    <property type="evidence" value="ECO:0007669"/>
    <property type="project" value="TreeGrafter"/>
</dbReference>
<evidence type="ECO:0000313" key="5">
    <source>
        <dbReference type="EMBL" id="CAB4829275.1"/>
    </source>
</evidence>
<dbReference type="PRINTS" id="PR00035">
    <property type="entry name" value="HTHGNTR"/>
</dbReference>
<dbReference type="InterPro" id="IPR011663">
    <property type="entry name" value="UTRA"/>
</dbReference>
<dbReference type="InterPro" id="IPR036388">
    <property type="entry name" value="WH-like_DNA-bd_sf"/>
</dbReference>
<dbReference type="SUPFAM" id="SSF64288">
    <property type="entry name" value="Chorismate lyase-like"/>
    <property type="match status" value="1"/>
</dbReference>
<dbReference type="GO" id="GO:0003700">
    <property type="term" value="F:DNA-binding transcription factor activity"/>
    <property type="evidence" value="ECO:0007669"/>
    <property type="project" value="InterPro"/>
</dbReference>
<dbReference type="SMART" id="SM00345">
    <property type="entry name" value="HTH_GNTR"/>
    <property type="match status" value="1"/>
</dbReference>
<dbReference type="SMART" id="SM00866">
    <property type="entry name" value="UTRA"/>
    <property type="match status" value="1"/>
</dbReference>
<dbReference type="SUPFAM" id="SSF46785">
    <property type="entry name" value="Winged helix' DNA-binding domain"/>
    <property type="match status" value="1"/>
</dbReference>
<organism evidence="5">
    <name type="scientific">freshwater metagenome</name>
    <dbReference type="NCBI Taxonomy" id="449393"/>
    <lineage>
        <taxon>unclassified sequences</taxon>
        <taxon>metagenomes</taxon>
        <taxon>ecological metagenomes</taxon>
    </lineage>
</organism>
<gene>
    <name evidence="5" type="ORF">UFOPK3167_00850</name>
</gene>
<evidence type="ECO:0000256" key="1">
    <source>
        <dbReference type="ARBA" id="ARBA00023015"/>
    </source>
</evidence>
<keyword evidence="2" id="KW-0238">DNA-binding</keyword>
<sequence length="240" mass="27805">MTAITVSKKVPKHEEIRIELESKMRSDTYKAGSKLPPEIELSAEYNVSRSTIRQALRSLEEKGLINRKSGHGTTVMPIINTEIQKLSSFSEDMLSRGYVPSSKLLDIQLVDAPEYVQEAFQIKNQKVWYLKRLRFADNKVIALQLLFIPPYLPIELQDLLDMESYYELLESKLNIKVHSATETLSARKAENEEVKLLETKDTVIEFDRITYSNDAKCVEYIRGIYLASQYKYQFKLIRDN</sequence>
<dbReference type="EMBL" id="CAFABF010000039">
    <property type="protein sequence ID" value="CAB4829275.1"/>
    <property type="molecule type" value="Genomic_DNA"/>
</dbReference>
<proteinExistence type="predicted"/>
<dbReference type="CDD" id="cd07377">
    <property type="entry name" value="WHTH_GntR"/>
    <property type="match status" value="1"/>
</dbReference>
<dbReference type="InterPro" id="IPR036390">
    <property type="entry name" value="WH_DNA-bd_sf"/>
</dbReference>
<dbReference type="Pfam" id="PF00392">
    <property type="entry name" value="GntR"/>
    <property type="match status" value="1"/>
</dbReference>
<dbReference type="Gene3D" id="3.40.1410.10">
    <property type="entry name" value="Chorismate lyase-like"/>
    <property type="match status" value="1"/>
</dbReference>
<dbReference type="AlphaFoldDB" id="A0A6J7A919"/>
<dbReference type="InterPro" id="IPR050679">
    <property type="entry name" value="Bact_HTH_transcr_reg"/>
</dbReference>
<dbReference type="Pfam" id="PF07702">
    <property type="entry name" value="UTRA"/>
    <property type="match status" value="1"/>
</dbReference>
<keyword evidence="3" id="KW-0804">Transcription</keyword>
<dbReference type="GO" id="GO:0003677">
    <property type="term" value="F:DNA binding"/>
    <property type="evidence" value="ECO:0007669"/>
    <property type="project" value="UniProtKB-KW"/>
</dbReference>
<dbReference type="PROSITE" id="PS50949">
    <property type="entry name" value="HTH_GNTR"/>
    <property type="match status" value="1"/>
</dbReference>
<evidence type="ECO:0000256" key="2">
    <source>
        <dbReference type="ARBA" id="ARBA00023125"/>
    </source>
</evidence>
<feature type="domain" description="HTH gntR-type" evidence="4">
    <location>
        <begin position="10"/>
        <end position="78"/>
    </location>
</feature>
<accession>A0A6J7A919</accession>
<dbReference type="Gene3D" id="1.10.10.10">
    <property type="entry name" value="Winged helix-like DNA-binding domain superfamily/Winged helix DNA-binding domain"/>
    <property type="match status" value="1"/>
</dbReference>
<dbReference type="InterPro" id="IPR028978">
    <property type="entry name" value="Chorismate_lyase_/UTRA_dom_sf"/>
</dbReference>
<dbReference type="InterPro" id="IPR000524">
    <property type="entry name" value="Tscrpt_reg_HTH_GntR"/>
</dbReference>
<keyword evidence="1" id="KW-0805">Transcription regulation</keyword>
<dbReference type="PANTHER" id="PTHR44846">
    <property type="entry name" value="MANNOSYL-D-GLYCERATE TRANSPORT/METABOLISM SYSTEM REPRESSOR MNGR-RELATED"/>
    <property type="match status" value="1"/>
</dbReference>
<name>A0A6J7A919_9ZZZZ</name>